<dbReference type="InterPro" id="IPR050364">
    <property type="entry name" value="Cytochrome_P450_fung"/>
</dbReference>
<dbReference type="InterPro" id="IPR036396">
    <property type="entry name" value="Cyt_P450_sf"/>
</dbReference>
<keyword evidence="7 9" id="KW-0408">Iron</keyword>
<reference evidence="11" key="1">
    <citation type="submission" date="2019-10" db="EMBL/GenBank/DDBJ databases">
        <authorList>
            <consortium name="DOE Joint Genome Institute"/>
            <person name="Kuo A."/>
            <person name="Miyauchi S."/>
            <person name="Kiss E."/>
            <person name="Drula E."/>
            <person name="Kohler A."/>
            <person name="Sanchez-Garcia M."/>
            <person name="Andreopoulos B."/>
            <person name="Barry K.W."/>
            <person name="Bonito G."/>
            <person name="Buee M."/>
            <person name="Carver A."/>
            <person name="Chen C."/>
            <person name="Cichocki N."/>
            <person name="Clum A."/>
            <person name="Culley D."/>
            <person name="Crous P.W."/>
            <person name="Fauchery L."/>
            <person name="Girlanda M."/>
            <person name="Hayes R."/>
            <person name="Keri Z."/>
            <person name="LaButti K."/>
            <person name="Lipzen A."/>
            <person name="Lombard V."/>
            <person name="Magnuson J."/>
            <person name="Maillard F."/>
            <person name="Morin E."/>
            <person name="Murat C."/>
            <person name="Nolan M."/>
            <person name="Ohm R."/>
            <person name="Pangilinan J."/>
            <person name="Pereira M."/>
            <person name="Perotto S."/>
            <person name="Peter M."/>
            <person name="Riley R."/>
            <person name="Sitrit Y."/>
            <person name="Stielow B."/>
            <person name="Szollosi G."/>
            <person name="Zifcakova L."/>
            <person name="Stursova M."/>
            <person name="Spatafora J.W."/>
            <person name="Tedersoo L."/>
            <person name="Vaario L.-M."/>
            <person name="Yamada A."/>
            <person name="Yan M."/>
            <person name="Wang P."/>
            <person name="Xu J."/>
            <person name="Bruns T."/>
            <person name="Baldrian P."/>
            <person name="Vilgalys R."/>
            <person name="Henrissat B."/>
            <person name="Grigoriev I.V."/>
            <person name="Hibbett D."/>
            <person name="Nagy L.G."/>
            <person name="Martin F.M."/>
        </authorList>
    </citation>
    <scope>NUCLEOTIDE SEQUENCE</scope>
    <source>
        <strain evidence="11">BED1</strain>
    </source>
</reference>
<sequence length="516" mass="57932">MGADSSSLALFSLLAAGIIVANYAWRRSFRSQAPFPPGPPGLPVLGNVFDIPVTEPWKAYKRLGEKYGDLVHLRVLTQDLIILNSYEAIKDLLENRSQNYSNRPHIPANAMVDFTWGTPFLPYGEEWKTHRKIFQQAFRSENIAWYQAVQLMKTRELLRNMCDSPTDIERNFRSYTTAISMAATYDYHPAPRDDPMVHNLKVLADVGVSLLSPAKSAIFAAFPFLMYLPSWFPGATWQRTADVGRNVIDWWLTTPVQNVKDRMVDGPISPCLVGDALSRINEKQAGADNIIRLIRGAAASSLLGEQYSASVLQVFVLAMVLYPDVQKHAQAEIQAVVGSERLPDFSDRLNLPYIDAVLRETLRWHPVFPFAIVRSVTNDDIYRGYSFPKGVPIIPNVWQPRAVAHDEARYPDPSSFNPDRFFNDNGSLNDDTVSYVYGFGRRVCVGRALADTTLWSAMANLLAVFSFEAPLDETGKPVNIVPRFAAGFISHPEPFPVKVTMQMEAQKLVSLLRTDD</sequence>
<evidence type="ECO:0000256" key="5">
    <source>
        <dbReference type="ARBA" id="ARBA00022723"/>
    </source>
</evidence>
<protein>
    <submittedName>
        <fullName evidence="11">Cytochrome P450</fullName>
    </submittedName>
</protein>
<dbReference type="GO" id="GO:0020037">
    <property type="term" value="F:heme binding"/>
    <property type="evidence" value="ECO:0007669"/>
    <property type="project" value="InterPro"/>
</dbReference>
<evidence type="ECO:0000256" key="6">
    <source>
        <dbReference type="ARBA" id="ARBA00023002"/>
    </source>
</evidence>
<accession>A0AAD4GEX5</accession>
<keyword evidence="4 9" id="KW-0349">Heme</keyword>
<keyword evidence="8" id="KW-0503">Monooxygenase</keyword>
<dbReference type="AlphaFoldDB" id="A0AAD4GEX5"/>
<comment type="pathway">
    <text evidence="2">Secondary metabolite biosynthesis.</text>
</comment>
<evidence type="ECO:0000256" key="8">
    <source>
        <dbReference type="ARBA" id="ARBA00023033"/>
    </source>
</evidence>
<evidence type="ECO:0000256" key="4">
    <source>
        <dbReference type="ARBA" id="ARBA00022617"/>
    </source>
</evidence>
<gene>
    <name evidence="11" type="ORF">L210DRAFT_850463</name>
</gene>
<keyword evidence="6" id="KW-0560">Oxidoreductase</keyword>
<dbReference type="SUPFAM" id="SSF48264">
    <property type="entry name" value="Cytochrome P450"/>
    <property type="match status" value="1"/>
</dbReference>
<evidence type="ECO:0000256" key="7">
    <source>
        <dbReference type="ARBA" id="ARBA00023004"/>
    </source>
</evidence>
<evidence type="ECO:0000256" key="9">
    <source>
        <dbReference type="PIRSR" id="PIRSR602401-1"/>
    </source>
</evidence>
<keyword evidence="10" id="KW-0472">Membrane</keyword>
<dbReference type="GO" id="GO:0004497">
    <property type="term" value="F:monooxygenase activity"/>
    <property type="evidence" value="ECO:0007669"/>
    <property type="project" value="UniProtKB-KW"/>
</dbReference>
<dbReference type="Gene3D" id="1.10.630.10">
    <property type="entry name" value="Cytochrome P450"/>
    <property type="match status" value="1"/>
</dbReference>
<dbReference type="GO" id="GO:0016705">
    <property type="term" value="F:oxidoreductase activity, acting on paired donors, with incorporation or reduction of molecular oxygen"/>
    <property type="evidence" value="ECO:0007669"/>
    <property type="project" value="InterPro"/>
</dbReference>
<comment type="caution">
    <text evidence="11">The sequence shown here is derived from an EMBL/GenBank/DDBJ whole genome shotgun (WGS) entry which is preliminary data.</text>
</comment>
<proteinExistence type="inferred from homology"/>
<evidence type="ECO:0000256" key="10">
    <source>
        <dbReference type="SAM" id="Phobius"/>
    </source>
</evidence>
<dbReference type="PANTHER" id="PTHR46300">
    <property type="entry name" value="P450, PUTATIVE (EUROFUNG)-RELATED-RELATED"/>
    <property type="match status" value="1"/>
</dbReference>
<dbReference type="InterPro" id="IPR002401">
    <property type="entry name" value="Cyt_P450_E_grp-I"/>
</dbReference>
<dbReference type="PRINTS" id="PR00385">
    <property type="entry name" value="P450"/>
</dbReference>
<keyword evidence="12" id="KW-1185">Reference proteome</keyword>
<dbReference type="EMBL" id="WHUW01000015">
    <property type="protein sequence ID" value="KAF8439002.1"/>
    <property type="molecule type" value="Genomic_DNA"/>
</dbReference>
<dbReference type="PANTHER" id="PTHR46300:SF7">
    <property type="entry name" value="P450, PUTATIVE (EUROFUNG)-RELATED"/>
    <property type="match status" value="1"/>
</dbReference>
<keyword evidence="10" id="KW-0812">Transmembrane</keyword>
<name>A0AAD4GEX5_BOLED</name>
<evidence type="ECO:0000256" key="2">
    <source>
        <dbReference type="ARBA" id="ARBA00005179"/>
    </source>
</evidence>
<evidence type="ECO:0000313" key="11">
    <source>
        <dbReference type="EMBL" id="KAF8439002.1"/>
    </source>
</evidence>
<comment type="similarity">
    <text evidence="3">Belongs to the cytochrome P450 family.</text>
</comment>
<evidence type="ECO:0000256" key="3">
    <source>
        <dbReference type="ARBA" id="ARBA00010617"/>
    </source>
</evidence>
<reference evidence="11" key="2">
    <citation type="journal article" date="2020" name="Nat. Commun.">
        <title>Large-scale genome sequencing of mycorrhizal fungi provides insights into the early evolution of symbiotic traits.</title>
        <authorList>
            <person name="Miyauchi S."/>
            <person name="Kiss E."/>
            <person name="Kuo A."/>
            <person name="Drula E."/>
            <person name="Kohler A."/>
            <person name="Sanchez-Garcia M."/>
            <person name="Morin E."/>
            <person name="Andreopoulos B."/>
            <person name="Barry K.W."/>
            <person name="Bonito G."/>
            <person name="Buee M."/>
            <person name="Carver A."/>
            <person name="Chen C."/>
            <person name="Cichocki N."/>
            <person name="Clum A."/>
            <person name="Culley D."/>
            <person name="Crous P.W."/>
            <person name="Fauchery L."/>
            <person name="Girlanda M."/>
            <person name="Hayes R.D."/>
            <person name="Keri Z."/>
            <person name="LaButti K."/>
            <person name="Lipzen A."/>
            <person name="Lombard V."/>
            <person name="Magnuson J."/>
            <person name="Maillard F."/>
            <person name="Murat C."/>
            <person name="Nolan M."/>
            <person name="Ohm R.A."/>
            <person name="Pangilinan J."/>
            <person name="Pereira M.F."/>
            <person name="Perotto S."/>
            <person name="Peter M."/>
            <person name="Pfister S."/>
            <person name="Riley R."/>
            <person name="Sitrit Y."/>
            <person name="Stielow J.B."/>
            <person name="Szollosi G."/>
            <person name="Zifcakova L."/>
            <person name="Stursova M."/>
            <person name="Spatafora J.W."/>
            <person name="Tedersoo L."/>
            <person name="Vaario L.M."/>
            <person name="Yamada A."/>
            <person name="Yan M."/>
            <person name="Wang P."/>
            <person name="Xu J."/>
            <person name="Bruns T."/>
            <person name="Baldrian P."/>
            <person name="Vilgalys R."/>
            <person name="Dunand C."/>
            <person name="Henrissat B."/>
            <person name="Grigoriev I.V."/>
            <person name="Hibbett D."/>
            <person name="Nagy L.G."/>
            <person name="Martin F.M."/>
        </authorList>
    </citation>
    <scope>NUCLEOTIDE SEQUENCE</scope>
    <source>
        <strain evidence="11">BED1</strain>
    </source>
</reference>
<evidence type="ECO:0000256" key="1">
    <source>
        <dbReference type="ARBA" id="ARBA00001971"/>
    </source>
</evidence>
<keyword evidence="5 9" id="KW-0479">Metal-binding</keyword>
<keyword evidence="10" id="KW-1133">Transmembrane helix</keyword>
<comment type="cofactor">
    <cofactor evidence="1 9">
        <name>heme</name>
        <dbReference type="ChEBI" id="CHEBI:30413"/>
    </cofactor>
</comment>
<dbReference type="Pfam" id="PF00067">
    <property type="entry name" value="p450"/>
    <property type="match status" value="1"/>
</dbReference>
<dbReference type="PRINTS" id="PR00463">
    <property type="entry name" value="EP450I"/>
</dbReference>
<dbReference type="InterPro" id="IPR001128">
    <property type="entry name" value="Cyt_P450"/>
</dbReference>
<organism evidence="11 12">
    <name type="scientific">Boletus edulis BED1</name>
    <dbReference type="NCBI Taxonomy" id="1328754"/>
    <lineage>
        <taxon>Eukaryota</taxon>
        <taxon>Fungi</taxon>
        <taxon>Dikarya</taxon>
        <taxon>Basidiomycota</taxon>
        <taxon>Agaricomycotina</taxon>
        <taxon>Agaricomycetes</taxon>
        <taxon>Agaricomycetidae</taxon>
        <taxon>Boletales</taxon>
        <taxon>Boletineae</taxon>
        <taxon>Boletaceae</taxon>
        <taxon>Boletoideae</taxon>
        <taxon>Boletus</taxon>
    </lineage>
</organism>
<feature type="transmembrane region" description="Helical" evidence="10">
    <location>
        <begin position="6"/>
        <end position="25"/>
    </location>
</feature>
<dbReference type="GO" id="GO:0005506">
    <property type="term" value="F:iron ion binding"/>
    <property type="evidence" value="ECO:0007669"/>
    <property type="project" value="InterPro"/>
</dbReference>
<feature type="binding site" description="axial binding residue" evidence="9">
    <location>
        <position position="444"/>
    </location>
    <ligand>
        <name>heme</name>
        <dbReference type="ChEBI" id="CHEBI:30413"/>
    </ligand>
    <ligandPart>
        <name>Fe</name>
        <dbReference type="ChEBI" id="CHEBI:18248"/>
    </ligandPart>
</feature>
<evidence type="ECO:0000313" key="12">
    <source>
        <dbReference type="Proteomes" id="UP001194468"/>
    </source>
</evidence>
<dbReference type="CDD" id="cd11065">
    <property type="entry name" value="CYP64-like"/>
    <property type="match status" value="1"/>
</dbReference>
<dbReference type="Proteomes" id="UP001194468">
    <property type="component" value="Unassembled WGS sequence"/>
</dbReference>